<dbReference type="Pfam" id="PF16916">
    <property type="entry name" value="ZT_dimer"/>
    <property type="match status" value="1"/>
</dbReference>
<dbReference type="Gene3D" id="1.20.1510.10">
    <property type="entry name" value="Cation efflux protein transmembrane domain"/>
    <property type="match status" value="1"/>
</dbReference>
<evidence type="ECO:0000259" key="8">
    <source>
        <dbReference type="Pfam" id="PF01545"/>
    </source>
</evidence>
<dbReference type="PANTHER" id="PTHR43840">
    <property type="entry name" value="MITOCHONDRIAL METAL TRANSPORTER 1-RELATED"/>
    <property type="match status" value="1"/>
</dbReference>
<reference evidence="10 11" key="1">
    <citation type="submission" date="2024-01" db="EMBL/GenBank/DDBJ databases">
        <title>The strains designed SYSU M86414 and SYSU M84420 isolated from the marine sediment in San Sha City (Hainan Province, China).</title>
        <authorList>
            <person name="Guo D."/>
        </authorList>
    </citation>
    <scope>NUCLEOTIDE SEQUENCE [LARGE SCALE GENOMIC DNA]</scope>
    <source>
        <strain evidence="10 11">SYSU M84420</strain>
    </source>
</reference>
<proteinExistence type="inferred from homology"/>
<dbReference type="InterPro" id="IPR027469">
    <property type="entry name" value="Cation_efflux_TMD_sf"/>
</dbReference>
<dbReference type="Proteomes" id="UP001355298">
    <property type="component" value="Unassembled WGS sequence"/>
</dbReference>
<evidence type="ECO:0000256" key="6">
    <source>
        <dbReference type="ARBA" id="ARBA00023136"/>
    </source>
</evidence>
<keyword evidence="6 7" id="KW-0472">Membrane</keyword>
<dbReference type="EMBL" id="JAYMGW010000012">
    <property type="protein sequence ID" value="MEC4266317.1"/>
    <property type="molecule type" value="Genomic_DNA"/>
</dbReference>
<dbReference type="NCBIfam" id="TIGR01297">
    <property type="entry name" value="CDF"/>
    <property type="match status" value="1"/>
</dbReference>
<keyword evidence="5 7" id="KW-1133">Transmembrane helix</keyword>
<dbReference type="InterPro" id="IPR050291">
    <property type="entry name" value="CDF_Transporter"/>
</dbReference>
<evidence type="ECO:0000256" key="3">
    <source>
        <dbReference type="ARBA" id="ARBA00022448"/>
    </source>
</evidence>
<comment type="caution">
    <text evidence="10">The sequence shown here is derived from an EMBL/GenBank/DDBJ whole genome shotgun (WGS) entry which is preliminary data.</text>
</comment>
<evidence type="ECO:0000259" key="9">
    <source>
        <dbReference type="Pfam" id="PF16916"/>
    </source>
</evidence>
<dbReference type="InterPro" id="IPR027470">
    <property type="entry name" value="Cation_efflux_CTD"/>
</dbReference>
<evidence type="ECO:0000256" key="7">
    <source>
        <dbReference type="SAM" id="Phobius"/>
    </source>
</evidence>
<dbReference type="InterPro" id="IPR036837">
    <property type="entry name" value="Cation_efflux_CTD_sf"/>
</dbReference>
<evidence type="ECO:0000313" key="10">
    <source>
        <dbReference type="EMBL" id="MEC4266317.1"/>
    </source>
</evidence>
<sequence length="293" mass="33014">MSNEKTAIRTTYFSIFGNIGLALIKGLAGYFGNSYALIADAIESTTDIFSSFLVLLGFKYAEKPPDENHPYGHGKIEPLVTFIVVAFLVTSATIIAYESIQHIQTPHKVPEPWTLIVLGGIILWKEISFQVVIRKSKQTQSSSLRADAWHHRSDAITSVMAFLGISIALLFGEGYETADDWAALLASVFILYNSYLIFRPALGEIMDEHQYDELILEIRKKSSQVDGVLGTEKCFIRKSGMRYHVDLHAIVDGRISVEKGHWIAHNLKDYLRKEIPNLGHVLIHIEPNEYTYK</sequence>
<organism evidence="10 11">
    <name type="scientific">Flagellimonas halotolerans</name>
    <dbReference type="NCBI Taxonomy" id="3112164"/>
    <lineage>
        <taxon>Bacteria</taxon>
        <taxon>Pseudomonadati</taxon>
        <taxon>Bacteroidota</taxon>
        <taxon>Flavobacteriia</taxon>
        <taxon>Flavobacteriales</taxon>
        <taxon>Flavobacteriaceae</taxon>
        <taxon>Flagellimonas</taxon>
    </lineage>
</organism>
<feature type="transmembrane region" description="Helical" evidence="7">
    <location>
        <begin position="37"/>
        <end position="58"/>
    </location>
</feature>
<feature type="transmembrane region" description="Helical" evidence="7">
    <location>
        <begin position="12"/>
        <end position="31"/>
    </location>
</feature>
<keyword evidence="3" id="KW-0813">Transport</keyword>
<evidence type="ECO:0000256" key="4">
    <source>
        <dbReference type="ARBA" id="ARBA00022692"/>
    </source>
</evidence>
<comment type="subcellular location">
    <subcellularLocation>
        <location evidence="1">Membrane</location>
        <topology evidence="1">Multi-pass membrane protein</topology>
    </subcellularLocation>
</comment>
<dbReference type="InterPro" id="IPR058533">
    <property type="entry name" value="Cation_efflux_TM"/>
</dbReference>
<gene>
    <name evidence="10" type="ORF">VOP03_13240</name>
</gene>
<feature type="transmembrane region" description="Helical" evidence="7">
    <location>
        <begin position="154"/>
        <end position="175"/>
    </location>
</feature>
<feature type="domain" description="Cation efflux protein cytoplasmic" evidence="9">
    <location>
        <begin position="212"/>
        <end position="287"/>
    </location>
</feature>
<dbReference type="SUPFAM" id="SSF160240">
    <property type="entry name" value="Cation efflux protein cytoplasmic domain-like"/>
    <property type="match status" value="1"/>
</dbReference>
<dbReference type="InterPro" id="IPR002524">
    <property type="entry name" value="Cation_efflux"/>
</dbReference>
<comment type="similarity">
    <text evidence="2">Belongs to the cation diffusion facilitator (CDF) transporter (TC 2.A.4) family.</text>
</comment>
<protein>
    <submittedName>
        <fullName evidence="10">Cation diffusion facilitator family transporter</fullName>
    </submittedName>
</protein>
<dbReference type="RefSeq" id="WP_326279239.1">
    <property type="nucleotide sequence ID" value="NZ_JAYKYV010000012.1"/>
</dbReference>
<dbReference type="Pfam" id="PF01545">
    <property type="entry name" value="Cation_efflux"/>
    <property type="match status" value="1"/>
</dbReference>
<evidence type="ECO:0000256" key="2">
    <source>
        <dbReference type="ARBA" id="ARBA00008114"/>
    </source>
</evidence>
<keyword evidence="4 7" id="KW-0812">Transmembrane</keyword>
<feature type="domain" description="Cation efflux protein transmembrane" evidence="8">
    <location>
        <begin position="13"/>
        <end position="206"/>
    </location>
</feature>
<dbReference type="SUPFAM" id="SSF161111">
    <property type="entry name" value="Cation efflux protein transmembrane domain-like"/>
    <property type="match status" value="1"/>
</dbReference>
<evidence type="ECO:0000256" key="1">
    <source>
        <dbReference type="ARBA" id="ARBA00004141"/>
    </source>
</evidence>
<dbReference type="Gene3D" id="3.30.70.1350">
    <property type="entry name" value="Cation efflux protein, cytoplasmic domain"/>
    <property type="match status" value="1"/>
</dbReference>
<keyword evidence="11" id="KW-1185">Reference proteome</keyword>
<evidence type="ECO:0000256" key="5">
    <source>
        <dbReference type="ARBA" id="ARBA00022989"/>
    </source>
</evidence>
<name>A0ABU6IT61_9FLAO</name>
<dbReference type="PANTHER" id="PTHR43840:SF15">
    <property type="entry name" value="MITOCHONDRIAL METAL TRANSPORTER 1-RELATED"/>
    <property type="match status" value="1"/>
</dbReference>
<feature type="transmembrane region" description="Helical" evidence="7">
    <location>
        <begin position="181"/>
        <end position="198"/>
    </location>
</feature>
<accession>A0ABU6IT61</accession>
<evidence type="ECO:0000313" key="11">
    <source>
        <dbReference type="Proteomes" id="UP001355298"/>
    </source>
</evidence>
<feature type="transmembrane region" description="Helical" evidence="7">
    <location>
        <begin position="79"/>
        <end position="100"/>
    </location>
</feature>
<feature type="transmembrane region" description="Helical" evidence="7">
    <location>
        <begin position="112"/>
        <end position="133"/>
    </location>
</feature>